<keyword evidence="2" id="KW-0472">Membrane</keyword>
<accession>A0A7G6YEF4</accession>
<feature type="compositionally biased region" description="Low complexity" evidence="1">
    <location>
        <begin position="189"/>
        <end position="203"/>
    </location>
</feature>
<keyword evidence="2" id="KW-0812">Transmembrane</keyword>
<evidence type="ECO:0000256" key="1">
    <source>
        <dbReference type="SAM" id="MobiDB-lite"/>
    </source>
</evidence>
<name>A0A7G6YEF4_9MICO</name>
<proteinExistence type="predicted"/>
<dbReference type="Pfam" id="PF06897">
    <property type="entry name" value="DUF1269"/>
    <property type="match status" value="1"/>
</dbReference>
<dbReference type="InterPro" id="IPR009200">
    <property type="entry name" value="DUF1269_membrane"/>
</dbReference>
<feature type="region of interest" description="Disordered" evidence="1">
    <location>
        <begin position="189"/>
        <end position="209"/>
    </location>
</feature>
<dbReference type="EMBL" id="CP043641">
    <property type="protein sequence ID" value="QNE36869.1"/>
    <property type="molecule type" value="Genomic_DNA"/>
</dbReference>
<keyword evidence="2" id="KW-1133">Transmembrane helix</keyword>
<evidence type="ECO:0000256" key="2">
    <source>
        <dbReference type="SAM" id="Phobius"/>
    </source>
</evidence>
<gene>
    <name evidence="3" type="ORF">F1C12_18275</name>
</gene>
<protein>
    <submittedName>
        <fullName evidence="3">DUF1269 domain-containing protein</fullName>
    </submittedName>
</protein>
<evidence type="ECO:0000313" key="3">
    <source>
        <dbReference type="EMBL" id="QNE36869.1"/>
    </source>
</evidence>
<dbReference type="Proteomes" id="UP000515511">
    <property type="component" value="Chromosome"/>
</dbReference>
<dbReference type="KEGG" id="lse:F1C12_18275"/>
<organism evidence="3 4">
    <name type="scientific">Leifsonia shinshuensis</name>
    <dbReference type="NCBI Taxonomy" id="150026"/>
    <lineage>
        <taxon>Bacteria</taxon>
        <taxon>Bacillati</taxon>
        <taxon>Actinomycetota</taxon>
        <taxon>Actinomycetes</taxon>
        <taxon>Micrococcales</taxon>
        <taxon>Microbacteriaceae</taxon>
        <taxon>Leifsonia</taxon>
    </lineage>
</organism>
<evidence type="ECO:0000313" key="4">
    <source>
        <dbReference type="Proteomes" id="UP000515511"/>
    </source>
</evidence>
<dbReference type="AlphaFoldDB" id="A0A7G6YEF4"/>
<dbReference type="RefSeq" id="WP_185276296.1">
    <property type="nucleotide sequence ID" value="NZ_CP043641.1"/>
</dbReference>
<feature type="transmembrane region" description="Helical" evidence="2">
    <location>
        <begin position="90"/>
        <end position="122"/>
    </location>
</feature>
<sequence>MTDPTSTPADPTGADDGAVSVEAAGISDGAYTLLAADFSDTDTALEAYEALKKVEDGATVKIDGVVVVRRTADGKLEVQKATDHSTREGLAWGAVGGAVLGVLFPPSIIGSALVVGAGGGIFGKLRERHHKKELAKELEDAIDPGHSGIIALVSNPGEVKIREALEKADRIVEKAVDDAAAADIKAAGKAADSAADAPSGAEGDSADKK</sequence>
<reference evidence="4" key="1">
    <citation type="submission" date="2019-09" db="EMBL/GenBank/DDBJ databases">
        <title>Antimicrobial potential of Antarctic Bacteria.</title>
        <authorList>
            <person name="Benaud N."/>
            <person name="Edwards R.J."/>
            <person name="Ferrari B.C."/>
        </authorList>
    </citation>
    <scope>NUCLEOTIDE SEQUENCE [LARGE SCALE GENOMIC DNA]</scope>
    <source>
        <strain evidence="4">INR9</strain>
    </source>
</reference>